<dbReference type="SUPFAM" id="SSF53474">
    <property type="entry name" value="alpha/beta-Hydrolases"/>
    <property type="match status" value="1"/>
</dbReference>
<accession>A0A4Y5YCV4</accession>
<dbReference type="InterPro" id="IPR016024">
    <property type="entry name" value="ARM-type_fold"/>
</dbReference>
<evidence type="ECO:0000313" key="2">
    <source>
        <dbReference type="Proteomes" id="UP000319809"/>
    </source>
</evidence>
<organism evidence="1 2">
    <name type="scientific">Shewanella polaris</name>
    <dbReference type="NCBI Taxonomy" id="2588449"/>
    <lineage>
        <taxon>Bacteria</taxon>
        <taxon>Pseudomonadati</taxon>
        <taxon>Pseudomonadota</taxon>
        <taxon>Gammaproteobacteria</taxon>
        <taxon>Alteromonadales</taxon>
        <taxon>Shewanellaceae</taxon>
        <taxon>Shewanella</taxon>
    </lineage>
</organism>
<evidence type="ECO:0000313" key="1">
    <source>
        <dbReference type="EMBL" id="QDE30336.1"/>
    </source>
</evidence>
<evidence type="ECO:0008006" key="3">
    <source>
        <dbReference type="Google" id="ProtNLM"/>
    </source>
</evidence>
<sequence>MENINIEKPVPCPEAFYEPSKLGDYSRAAFLLSLGIMLNPSDDYKNDYLLEKHEDFSLPTIEKLSKLISKNQLKNLNSDSITGNEDSIDRESRNLIERIYYSSDNQLDALNLIALFIHHPNELLRVSAAISWLDAIYDSYLALEVLFEAIHSEYVLVREMAISALSRIFNEVGQFSNISKNTDSSKPPQVKDSGSFIVHGTIFSSVGKSYEKWWKPTSGDFHNYLKNGSRPNIYDAKDYFQWSGGWNDYARSQAAKELEVWINQHNMQNSDVFAHSHGCNVALLATQSQKLKKLILMSCPVHWKLYQPNFNNVDEVISIRVKFDFVIMADRGGQKFRDPRITETILPLWFTAHDASRTSKTWSKRKLDSLI</sequence>
<keyword evidence="2" id="KW-1185">Reference proteome</keyword>
<dbReference type="InterPro" id="IPR029058">
    <property type="entry name" value="AB_hydrolase_fold"/>
</dbReference>
<dbReference type="KEGG" id="spol:FH971_04720"/>
<dbReference type="AlphaFoldDB" id="A0A4Y5YCV4"/>
<dbReference type="EMBL" id="CP041036">
    <property type="protein sequence ID" value="QDE30336.1"/>
    <property type="molecule type" value="Genomic_DNA"/>
</dbReference>
<dbReference type="RefSeq" id="WP_140233546.1">
    <property type="nucleotide sequence ID" value="NZ_CP041036.1"/>
</dbReference>
<dbReference type="Gene3D" id="3.40.50.1820">
    <property type="entry name" value="alpha/beta hydrolase"/>
    <property type="match status" value="1"/>
</dbReference>
<dbReference type="Proteomes" id="UP000319809">
    <property type="component" value="Chromosome"/>
</dbReference>
<proteinExistence type="predicted"/>
<reference evidence="1 2" key="1">
    <citation type="submission" date="2019-06" db="EMBL/GenBank/DDBJ databases">
        <title>The genome of Shewanella sp. SM1901.</title>
        <authorList>
            <person name="Cha Q."/>
        </authorList>
    </citation>
    <scope>NUCLEOTIDE SEQUENCE [LARGE SCALE GENOMIC DNA]</scope>
    <source>
        <strain evidence="1 2">SM1901</strain>
    </source>
</reference>
<protein>
    <recommendedName>
        <fullName evidence="3">Alpha/beta hydrolase</fullName>
    </recommendedName>
</protein>
<gene>
    <name evidence="1" type="ORF">FH971_04720</name>
</gene>
<dbReference type="SUPFAM" id="SSF48371">
    <property type="entry name" value="ARM repeat"/>
    <property type="match status" value="1"/>
</dbReference>
<name>A0A4Y5YCV4_9GAMM</name>